<evidence type="ECO:0000256" key="1">
    <source>
        <dbReference type="SAM" id="Phobius"/>
    </source>
</evidence>
<keyword evidence="3" id="KW-1185">Reference proteome</keyword>
<keyword evidence="1" id="KW-0472">Membrane</keyword>
<name>A0A1I3VPN6_9BACL</name>
<dbReference type="Proteomes" id="UP000198915">
    <property type="component" value="Unassembled WGS sequence"/>
</dbReference>
<reference evidence="3" key="1">
    <citation type="submission" date="2016-10" db="EMBL/GenBank/DDBJ databases">
        <authorList>
            <person name="Varghese N."/>
            <person name="Submissions S."/>
        </authorList>
    </citation>
    <scope>NUCLEOTIDE SEQUENCE [LARGE SCALE GENOMIC DNA]</scope>
    <source>
        <strain evidence="3">OK042</strain>
    </source>
</reference>
<gene>
    <name evidence="2" type="ORF">SAMN05518846_10773</name>
</gene>
<feature type="transmembrane region" description="Helical" evidence="1">
    <location>
        <begin position="75"/>
        <end position="94"/>
    </location>
</feature>
<evidence type="ECO:0000313" key="3">
    <source>
        <dbReference type="Proteomes" id="UP000198915"/>
    </source>
</evidence>
<dbReference type="RefSeq" id="WP_092268557.1">
    <property type="nucleotide sequence ID" value="NZ_BJOE01000014.1"/>
</dbReference>
<accession>A0A1I3VPN6</accession>
<keyword evidence="1" id="KW-0812">Transmembrane</keyword>
<feature type="transmembrane region" description="Helical" evidence="1">
    <location>
        <begin position="7"/>
        <end position="25"/>
    </location>
</feature>
<evidence type="ECO:0000313" key="2">
    <source>
        <dbReference type="EMBL" id="SFJ96121.1"/>
    </source>
</evidence>
<dbReference type="AlphaFoldDB" id="A0A1I3VPN6"/>
<sequence>MGFLLEILRIGLLMMIIGGAMSAVLKQVYLLLGFTGVNGYLIGIAIFLWLFVMYRNKWQFTGWYKGKGREKLPRQISLALLVFSLVLVILAPFLDAFS</sequence>
<dbReference type="EMBL" id="FORT01000007">
    <property type="protein sequence ID" value="SFJ96121.1"/>
    <property type="molecule type" value="Genomic_DNA"/>
</dbReference>
<dbReference type="STRING" id="1884381.SAMN05518846_10773"/>
<keyword evidence="1" id="KW-1133">Transmembrane helix</keyword>
<organism evidence="2 3">
    <name type="scientific">Brevibacillus centrosporus</name>
    <dbReference type="NCBI Taxonomy" id="54910"/>
    <lineage>
        <taxon>Bacteria</taxon>
        <taxon>Bacillati</taxon>
        <taxon>Bacillota</taxon>
        <taxon>Bacilli</taxon>
        <taxon>Bacillales</taxon>
        <taxon>Paenibacillaceae</taxon>
        <taxon>Brevibacillus</taxon>
    </lineage>
</organism>
<protein>
    <submittedName>
        <fullName evidence="2">Uncharacterized protein</fullName>
    </submittedName>
</protein>
<feature type="transmembrane region" description="Helical" evidence="1">
    <location>
        <begin position="31"/>
        <end position="54"/>
    </location>
</feature>
<proteinExistence type="predicted"/>